<name>A0A060UNA6_9PROT</name>
<dbReference type="AlphaFoldDB" id="A0A060UNA6"/>
<reference evidence="1" key="2">
    <citation type="submission" date="2014-07" db="EMBL/GenBank/DDBJ databases">
        <title>Initial genome analysis of the psychrotolerant acidophile Acidithiobacillus ferrivorans CF27: insights into iron and sulfur oxidation pathways and into biofilm formation.</title>
        <authorList>
            <person name="Talla E."/>
            <person name="Hedrich S."/>
            <person name="Mangenot S."/>
            <person name="Ji B."/>
            <person name="Johnson D.B."/>
            <person name="Barbe V."/>
            <person name="Bonnefoy V."/>
        </authorList>
    </citation>
    <scope>NUCLEOTIDE SEQUENCE [LARGE SCALE GENOMIC DNA]</scope>
    <source>
        <strain evidence="1">CF27</strain>
    </source>
</reference>
<protein>
    <submittedName>
        <fullName evidence="1">Uncharacterized protein</fullName>
    </submittedName>
</protein>
<proteinExistence type="predicted"/>
<organism evidence="1">
    <name type="scientific">Acidithiobacillus ferrivorans</name>
    <dbReference type="NCBI Taxonomy" id="160808"/>
    <lineage>
        <taxon>Bacteria</taxon>
        <taxon>Pseudomonadati</taxon>
        <taxon>Pseudomonadota</taxon>
        <taxon>Acidithiobacillia</taxon>
        <taxon>Acidithiobacillales</taxon>
        <taxon>Acidithiobacillaceae</taxon>
        <taxon>Acidithiobacillus</taxon>
    </lineage>
</organism>
<reference evidence="1" key="1">
    <citation type="submission" date="2014-03" db="EMBL/GenBank/DDBJ databases">
        <authorList>
            <person name="Genoscope - CEA"/>
        </authorList>
    </citation>
    <scope>NUCLEOTIDE SEQUENCE [LARGE SCALE GENOMIC DNA]</scope>
    <source>
        <strain evidence="1">CF27</strain>
    </source>
</reference>
<gene>
    <name evidence="1" type="ORF">AFERRI_30437</name>
</gene>
<evidence type="ECO:0000313" key="1">
    <source>
        <dbReference type="EMBL" id="CDQ09791.1"/>
    </source>
</evidence>
<sequence>MRRDKIRASRALLLALGMWLILQGGLRCDSWTLSSRMRRADGIYPDHCPGSYYTSRYGDTFQDITATQVLGLFGSILFLTHDITPYRLTV</sequence>
<comment type="caution">
    <text evidence="1">The sequence shown here is derived from an EMBL/GenBank/DDBJ whole genome shotgun (WGS) entry which is preliminary data.</text>
</comment>
<dbReference type="EMBL" id="CCCS020000023">
    <property type="protein sequence ID" value="CDQ09791.1"/>
    <property type="molecule type" value="Genomic_DNA"/>
</dbReference>
<accession>A0A060UNA6</accession>